<organism evidence="1 2">
    <name type="scientific">Neisseria animalis</name>
    <dbReference type="NCBI Taxonomy" id="492"/>
    <lineage>
        <taxon>Bacteria</taxon>
        <taxon>Pseudomonadati</taxon>
        <taxon>Pseudomonadota</taxon>
        <taxon>Betaproteobacteria</taxon>
        <taxon>Neisseriales</taxon>
        <taxon>Neisseriaceae</taxon>
        <taxon>Neisseria</taxon>
    </lineage>
</organism>
<evidence type="ECO:0008006" key="3">
    <source>
        <dbReference type="Google" id="ProtNLM"/>
    </source>
</evidence>
<gene>
    <name evidence="1" type="ORF">D0T90_02125</name>
</gene>
<dbReference type="RefSeq" id="WP_123794612.1">
    <property type="nucleotide sequence ID" value="NZ_CP031699.1"/>
</dbReference>
<protein>
    <recommendedName>
        <fullName evidence="3">GAF domain-containing protein</fullName>
    </recommendedName>
</protein>
<evidence type="ECO:0000313" key="2">
    <source>
        <dbReference type="Proteomes" id="UP000325536"/>
    </source>
</evidence>
<reference evidence="1 2" key="1">
    <citation type="submission" date="2018-08" db="EMBL/GenBank/DDBJ databases">
        <title>Neisseria animalis ATCC 49930 complete genome.</title>
        <authorList>
            <person name="Veseli I.A."/>
            <person name="Mascarenhas dos Santos A.C."/>
            <person name="Buttler R."/>
            <person name="Pombert J.-F."/>
        </authorList>
    </citation>
    <scope>NUCLEOTIDE SEQUENCE [LARGE SCALE GENOMIC DNA]</scope>
    <source>
        <strain evidence="1 2">ATCC 49930</strain>
    </source>
</reference>
<keyword evidence="2" id="KW-1185">Reference proteome</keyword>
<dbReference type="OrthoDB" id="8613057at2"/>
<dbReference type="AlphaFoldDB" id="A0A5P3MPH3"/>
<dbReference type="Proteomes" id="UP000325536">
    <property type="component" value="Chromosome"/>
</dbReference>
<evidence type="ECO:0000313" key="1">
    <source>
        <dbReference type="EMBL" id="QEY23442.1"/>
    </source>
</evidence>
<name>A0A5P3MPH3_NEIAN</name>
<dbReference type="KEGG" id="naq:D0T90_02125"/>
<dbReference type="EMBL" id="CP031699">
    <property type="protein sequence ID" value="QEY23442.1"/>
    <property type="molecule type" value="Genomic_DNA"/>
</dbReference>
<proteinExistence type="predicted"/>
<sequence length="225" mass="24475">MPASLIKDYLQTQGLKLPQDEVQLACAGVRAVMDLGNASIDRSVLWYEHDGVRLADHVGQNAEHEVLLKQIYMALDSVYSRSKNVRSAVVYALMPSANSALGLVCLSRQGELIEHILTVDGDSSRSHLAGRTAQSGWLNLCNDTAYWLENGELEGERNQACGSQISAPVCTRSGAVLGVVHIEFEGGGQADEAAQIQWTALALELSEPLKKLLNIEDNQEDTQDD</sequence>
<accession>A0A5P3MPH3</accession>